<feature type="transmembrane region" description="Helical" evidence="1">
    <location>
        <begin position="40"/>
        <end position="59"/>
    </location>
</feature>
<evidence type="ECO:0000313" key="3">
    <source>
        <dbReference type="Proteomes" id="UP000256405"/>
    </source>
</evidence>
<dbReference type="EMBL" id="QUNF01000041">
    <property type="protein sequence ID" value="REG77574.1"/>
    <property type="molecule type" value="Genomic_DNA"/>
</dbReference>
<evidence type="ECO:0000256" key="1">
    <source>
        <dbReference type="SAM" id="Phobius"/>
    </source>
</evidence>
<keyword evidence="1" id="KW-0472">Membrane</keyword>
<comment type="caution">
    <text evidence="2">The sequence shown here is derived from an EMBL/GenBank/DDBJ whole genome shotgun (WGS) entry which is preliminary data.</text>
</comment>
<sequence length="179" mass="20883">MVSLKRNFPYLELCLLGFYGFIIVISTYKLLFAHEMEFDWILIGVILALLVFGIFFNNSNKLLIVTDKKIIIKKWLSGKRSEFLLKDLKGFELKENYDRFGFVKHVRIITNDNDIFEFIKMNYLNYDKLIPGLKRVGLQYLGTVELKSKYKHIWALIGGISSALAVLGFFLVQLMKLLK</sequence>
<evidence type="ECO:0008006" key="4">
    <source>
        <dbReference type="Google" id="ProtNLM"/>
    </source>
</evidence>
<keyword evidence="1" id="KW-1133">Transmembrane helix</keyword>
<keyword evidence="1" id="KW-0812">Transmembrane</keyword>
<keyword evidence="3" id="KW-1185">Reference proteome</keyword>
<reference evidence="2 3" key="1">
    <citation type="submission" date="2018-08" db="EMBL/GenBank/DDBJ databases">
        <title>Genomic Encyclopedia of Archaeal and Bacterial Type Strains, Phase II (KMG-II): from individual species to whole genera.</title>
        <authorList>
            <person name="Goeker M."/>
        </authorList>
    </citation>
    <scope>NUCLEOTIDE SEQUENCE [LARGE SCALE GENOMIC DNA]</scope>
    <source>
        <strain evidence="2 3">DSM 15986</strain>
    </source>
</reference>
<dbReference type="AlphaFoldDB" id="A0A3E0D4U9"/>
<organism evidence="2 3">
    <name type="scientific">Algoriphagus antarcticus</name>
    <dbReference type="NCBI Taxonomy" id="238540"/>
    <lineage>
        <taxon>Bacteria</taxon>
        <taxon>Pseudomonadati</taxon>
        <taxon>Bacteroidota</taxon>
        <taxon>Cytophagia</taxon>
        <taxon>Cytophagales</taxon>
        <taxon>Cyclobacteriaceae</taxon>
        <taxon>Algoriphagus</taxon>
    </lineage>
</organism>
<protein>
    <recommendedName>
        <fullName evidence="4">PH (Pleckstrin Homology) domain-containing protein</fullName>
    </recommendedName>
</protein>
<name>A0A3E0D4U9_9BACT</name>
<feature type="transmembrane region" description="Helical" evidence="1">
    <location>
        <begin position="153"/>
        <end position="175"/>
    </location>
</feature>
<dbReference type="Proteomes" id="UP000256405">
    <property type="component" value="Unassembled WGS sequence"/>
</dbReference>
<accession>A0A3E0D4U9</accession>
<evidence type="ECO:0000313" key="2">
    <source>
        <dbReference type="EMBL" id="REG77574.1"/>
    </source>
</evidence>
<proteinExistence type="predicted"/>
<gene>
    <name evidence="2" type="ORF">C8N25_14119</name>
</gene>
<feature type="transmembrane region" description="Helical" evidence="1">
    <location>
        <begin position="7"/>
        <end position="28"/>
    </location>
</feature>